<sequence>MDAQDFAAPLRPADLPPRAGTLRQQAAAILRQAGWDLPPCPILWSPRMNRCAGLFVVEKDRRGVWRPEIRLSIPLLRRRDWPWPQQVCGINCRNPEEIVQRILEHELIHYKLWKDGVDWGHTERFRELAWAAFSHQSITHGIGAEA</sequence>
<name>A0AA48HAG2_9BACT</name>
<evidence type="ECO:0008006" key="3">
    <source>
        <dbReference type="Google" id="ProtNLM"/>
    </source>
</evidence>
<evidence type="ECO:0000313" key="2">
    <source>
        <dbReference type="Proteomes" id="UP001238179"/>
    </source>
</evidence>
<protein>
    <recommendedName>
        <fullName evidence="3">SprT-like family protein</fullName>
    </recommendedName>
</protein>
<evidence type="ECO:0000313" key="1">
    <source>
        <dbReference type="EMBL" id="BDU74718.1"/>
    </source>
</evidence>
<accession>A0AA48HAG2</accession>
<dbReference type="AlphaFoldDB" id="A0AA48HAG2"/>
<proteinExistence type="predicted"/>
<organism evidence="1 2">
    <name type="scientific">Mesoterricola silvestris</name>
    <dbReference type="NCBI Taxonomy" id="2927979"/>
    <lineage>
        <taxon>Bacteria</taxon>
        <taxon>Pseudomonadati</taxon>
        <taxon>Acidobacteriota</taxon>
        <taxon>Holophagae</taxon>
        <taxon>Holophagales</taxon>
        <taxon>Holophagaceae</taxon>
        <taxon>Mesoterricola</taxon>
    </lineage>
</organism>
<keyword evidence="2" id="KW-1185">Reference proteome</keyword>
<dbReference type="EMBL" id="AP027080">
    <property type="protein sequence ID" value="BDU74718.1"/>
    <property type="molecule type" value="Genomic_DNA"/>
</dbReference>
<gene>
    <name evidence="1" type="ORF">METEAL_38920</name>
</gene>
<dbReference type="KEGG" id="msil:METEAL_38920"/>
<dbReference type="Proteomes" id="UP001238179">
    <property type="component" value="Chromosome"/>
</dbReference>
<reference evidence="2" key="1">
    <citation type="journal article" date="2023" name="Int. J. Syst. Evol. Microbiol.">
        <title>Mesoterricola silvestris gen. nov., sp. nov., Mesoterricola sediminis sp. nov., Geothrix oryzae sp. nov., Geothrix edaphica sp. nov., Geothrix rubra sp. nov., and Geothrix limicola sp. nov., six novel members of Acidobacteriota isolated from soils.</title>
        <authorList>
            <person name="Itoh H."/>
            <person name="Sugisawa Y."/>
            <person name="Mise K."/>
            <person name="Xu Z."/>
            <person name="Kuniyasu M."/>
            <person name="Ushijima N."/>
            <person name="Kawano K."/>
            <person name="Kobayashi E."/>
            <person name="Shiratori Y."/>
            <person name="Masuda Y."/>
            <person name="Senoo K."/>
        </authorList>
    </citation>
    <scope>NUCLEOTIDE SEQUENCE [LARGE SCALE GENOMIC DNA]</scope>
    <source>
        <strain evidence="2">W79</strain>
    </source>
</reference>